<dbReference type="AlphaFoldDB" id="A0A8S1MJF4"/>
<dbReference type="EMBL" id="CAJJDN010000036">
    <property type="protein sequence ID" value="CAD8077703.1"/>
    <property type="molecule type" value="Genomic_DNA"/>
</dbReference>
<keyword evidence="2" id="KW-1185">Reference proteome</keyword>
<comment type="caution">
    <text evidence="1">The sequence shown here is derived from an EMBL/GenBank/DDBJ whole genome shotgun (WGS) entry which is preliminary data.</text>
</comment>
<gene>
    <name evidence="1" type="ORF">PSON_ATCC_30995.1.T0360264</name>
</gene>
<proteinExistence type="predicted"/>
<accession>A0A8S1MJF4</accession>
<organism evidence="1 2">
    <name type="scientific">Paramecium sonneborni</name>
    <dbReference type="NCBI Taxonomy" id="65129"/>
    <lineage>
        <taxon>Eukaryota</taxon>
        <taxon>Sar</taxon>
        <taxon>Alveolata</taxon>
        <taxon>Ciliophora</taxon>
        <taxon>Intramacronucleata</taxon>
        <taxon>Oligohymenophorea</taxon>
        <taxon>Peniculida</taxon>
        <taxon>Parameciidae</taxon>
        <taxon>Paramecium</taxon>
    </lineage>
</organism>
<evidence type="ECO:0000313" key="1">
    <source>
        <dbReference type="EMBL" id="CAD8077703.1"/>
    </source>
</evidence>
<protein>
    <submittedName>
        <fullName evidence="1">Uncharacterized protein</fullName>
    </submittedName>
</protein>
<sequence>MILGSMKVNWQILKIKLNSQKVQLIKDYKLLTKKEKKQKKNIDFIKKENQQQIAQGGFISGNVKQLQDISDMQNKKNVRWGEKQQEF</sequence>
<name>A0A8S1MJF4_9CILI</name>
<evidence type="ECO:0000313" key="2">
    <source>
        <dbReference type="Proteomes" id="UP000692954"/>
    </source>
</evidence>
<reference evidence="1" key="1">
    <citation type="submission" date="2021-01" db="EMBL/GenBank/DDBJ databases">
        <authorList>
            <consortium name="Genoscope - CEA"/>
            <person name="William W."/>
        </authorList>
    </citation>
    <scope>NUCLEOTIDE SEQUENCE</scope>
</reference>
<dbReference type="Proteomes" id="UP000692954">
    <property type="component" value="Unassembled WGS sequence"/>
</dbReference>